<dbReference type="GO" id="GO:0098609">
    <property type="term" value="P:cell-cell adhesion"/>
    <property type="evidence" value="ECO:0007669"/>
    <property type="project" value="TreeGrafter"/>
</dbReference>
<feature type="signal peptide" evidence="9">
    <location>
        <begin position="1"/>
        <end position="46"/>
    </location>
</feature>
<evidence type="ECO:0000256" key="1">
    <source>
        <dbReference type="ARBA" id="ARBA00004479"/>
    </source>
</evidence>
<feature type="chain" id="PRO_5043135606" evidence="9">
    <location>
        <begin position="47"/>
        <end position="738"/>
    </location>
</feature>
<keyword evidence="4" id="KW-1015">Disulfide bond</keyword>
<feature type="domain" description="Ig-like" evidence="10">
    <location>
        <begin position="369"/>
        <end position="445"/>
    </location>
</feature>
<dbReference type="GO" id="GO:0005911">
    <property type="term" value="C:cell-cell junction"/>
    <property type="evidence" value="ECO:0007669"/>
    <property type="project" value="TreeGrafter"/>
</dbReference>
<dbReference type="InterPro" id="IPR013783">
    <property type="entry name" value="Ig-like_fold"/>
</dbReference>
<sequence length="738" mass="81496">MCQVRICSRSSRHLLMLHIFSISRGKSRFQMLLFFLLSLLSRLTNGEQTIVEGPQESFVFLGQTVVLKCKVDNQKGAVQWMKNGFGLGVDRQLKFFPRYAMIGSTSRGEYNLQITNATINDDDIYACQISEAAHEPSVISSPAKLTVLIRPTPPKLLKQAHVVNAIAGETVVQSCLSRKGKPPPRLGWALSIDPDGRNIVTWLGETRVKFSHLFKNAGLTQESLQAKVDEETQKDGHGYIVSSNISFVPRPEDDRKYILCLSQHDTFPEKSESDSLKLVLQYAPRVNLSLASTHRLREGGTALLACNVDAKPLDNIKIVWFKNGNQPLPQSTDTLAFESLKMEDHRSEYTCQATDKNRLCSTTAVSVAPRIMSTPQEKEVNEGESASFRCDAVGNPLPSVFWTRAGDEQIIAKGDTITIENVRNWQQGEYQCTAVVEGFKHASMSHFLHIRGPPVLVAPPEVASGIGESTEISCRISGRPKPLEIHWTKNGEQLSYASGRMQVHQIPRSYGVESRLTIKDLRDVDMGMYNCTASNDIGSDSVGVHLKTRGMTDVLSSLDSATPLVLASGLLMLLAFICCCVVCRRHKYSKKGSKFIDDPSDVTVKCEVLDGSFFPEMYSCSPEQGNVVSSKDYISIPQNNPDLDYMQAATFPNSLYPKCANLSATEYNIMCGRYEHSYGSFASGVSTPGGLSDMYAVSAEKSQALEALPEVDTPKASTYNFMPSPDKIRPPSRTSTHV</sequence>
<dbReference type="Pfam" id="PF08205">
    <property type="entry name" value="C2-set_2"/>
    <property type="match status" value="1"/>
</dbReference>
<dbReference type="FunFam" id="2.60.40.10:FF:000032">
    <property type="entry name" value="palladin isoform X1"/>
    <property type="match status" value="1"/>
</dbReference>
<feature type="transmembrane region" description="Helical" evidence="8">
    <location>
        <begin position="564"/>
        <end position="583"/>
    </location>
</feature>
<keyword evidence="5" id="KW-0325">Glycoprotein</keyword>
<dbReference type="InterPro" id="IPR007110">
    <property type="entry name" value="Ig-like_dom"/>
</dbReference>
<keyword evidence="2" id="KW-0677">Repeat</keyword>
<gene>
    <name evidence="11" type="ORF">NBR_LOCUS5924</name>
</gene>
<reference evidence="13" key="1">
    <citation type="submission" date="2016-04" db="UniProtKB">
        <authorList>
            <consortium name="WormBaseParasite"/>
        </authorList>
    </citation>
    <scope>IDENTIFICATION</scope>
</reference>
<dbReference type="Pfam" id="PF13927">
    <property type="entry name" value="Ig_3"/>
    <property type="match status" value="4"/>
</dbReference>
<evidence type="ECO:0000313" key="12">
    <source>
        <dbReference type="Proteomes" id="UP000271162"/>
    </source>
</evidence>
<evidence type="ECO:0000256" key="7">
    <source>
        <dbReference type="SAM" id="MobiDB-lite"/>
    </source>
</evidence>
<dbReference type="SMART" id="SM00408">
    <property type="entry name" value="IGc2"/>
    <property type="match status" value="4"/>
</dbReference>
<evidence type="ECO:0000256" key="9">
    <source>
        <dbReference type="SAM" id="SignalP"/>
    </source>
</evidence>
<dbReference type="InterPro" id="IPR003598">
    <property type="entry name" value="Ig_sub2"/>
</dbReference>
<comment type="subcellular location">
    <subcellularLocation>
        <location evidence="1">Membrane</location>
        <topology evidence="1">Single-pass type I membrane protein</topology>
    </subcellularLocation>
</comment>
<evidence type="ECO:0000259" key="10">
    <source>
        <dbReference type="PROSITE" id="PS50835"/>
    </source>
</evidence>
<evidence type="ECO:0000256" key="5">
    <source>
        <dbReference type="ARBA" id="ARBA00023180"/>
    </source>
</evidence>
<dbReference type="AlphaFoldDB" id="A0A158QWX2"/>
<dbReference type="Proteomes" id="UP000271162">
    <property type="component" value="Unassembled WGS sequence"/>
</dbReference>
<dbReference type="PANTHER" id="PTHR11640:SF31">
    <property type="entry name" value="IRREGULAR CHIASM C-ROUGHEST PROTEIN-RELATED"/>
    <property type="match status" value="1"/>
</dbReference>
<feature type="region of interest" description="Disordered" evidence="7">
    <location>
        <begin position="715"/>
        <end position="738"/>
    </location>
</feature>
<keyword evidence="6" id="KW-0393">Immunoglobulin domain</keyword>
<name>A0A158QWX2_NIPBR</name>
<reference evidence="11 12" key="2">
    <citation type="submission" date="2018-11" db="EMBL/GenBank/DDBJ databases">
        <authorList>
            <consortium name="Pathogen Informatics"/>
        </authorList>
    </citation>
    <scope>NUCLEOTIDE SEQUENCE [LARGE SCALE GENOMIC DNA]</scope>
</reference>
<feature type="domain" description="Ig-like" evidence="10">
    <location>
        <begin position="284"/>
        <end position="368"/>
    </location>
</feature>
<dbReference type="Gene3D" id="2.60.40.10">
    <property type="entry name" value="Immunoglobulins"/>
    <property type="match status" value="5"/>
</dbReference>
<dbReference type="InterPro" id="IPR003599">
    <property type="entry name" value="Ig_sub"/>
</dbReference>
<dbReference type="InterPro" id="IPR036179">
    <property type="entry name" value="Ig-like_dom_sf"/>
</dbReference>
<dbReference type="InterPro" id="IPR051275">
    <property type="entry name" value="Cell_adhesion_signaling"/>
</dbReference>
<evidence type="ECO:0000256" key="3">
    <source>
        <dbReference type="ARBA" id="ARBA00023136"/>
    </source>
</evidence>
<feature type="domain" description="Ig-like" evidence="10">
    <location>
        <begin position="48"/>
        <end position="146"/>
    </location>
</feature>
<keyword evidence="3 8" id="KW-0472">Membrane</keyword>
<dbReference type="OMA" id="TNFTCQA"/>
<keyword evidence="9" id="KW-0732">Signal</keyword>
<evidence type="ECO:0000256" key="8">
    <source>
        <dbReference type="SAM" id="Phobius"/>
    </source>
</evidence>
<keyword evidence="8" id="KW-0812">Transmembrane</keyword>
<dbReference type="InterPro" id="IPR013162">
    <property type="entry name" value="CD80_C2-set"/>
</dbReference>
<evidence type="ECO:0000313" key="13">
    <source>
        <dbReference type="WBParaSite" id="NBR_0000592301-mRNA-1"/>
    </source>
</evidence>
<dbReference type="CDD" id="cd00096">
    <property type="entry name" value="Ig"/>
    <property type="match status" value="1"/>
</dbReference>
<evidence type="ECO:0000256" key="2">
    <source>
        <dbReference type="ARBA" id="ARBA00022737"/>
    </source>
</evidence>
<dbReference type="PANTHER" id="PTHR11640">
    <property type="entry name" value="NEPHRIN"/>
    <property type="match status" value="1"/>
</dbReference>
<dbReference type="STRING" id="27835.A0A158QWX2"/>
<dbReference type="SUPFAM" id="SSF48726">
    <property type="entry name" value="Immunoglobulin"/>
    <property type="match status" value="4"/>
</dbReference>
<keyword evidence="8" id="KW-1133">Transmembrane helix</keyword>
<protein>
    <submittedName>
        <fullName evidence="13">Nephrin</fullName>
    </submittedName>
</protein>
<evidence type="ECO:0000313" key="11">
    <source>
        <dbReference type="EMBL" id="VDL69513.1"/>
    </source>
</evidence>
<dbReference type="SMART" id="SM00409">
    <property type="entry name" value="IG"/>
    <property type="match status" value="4"/>
</dbReference>
<evidence type="ECO:0000256" key="4">
    <source>
        <dbReference type="ARBA" id="ARBA00023157"/>
    </source>
</evidence>
<dbReference type="GO" id="GO:0005886">
    <property type="term" value="C:plasma membrane"/>
    <property type="evidence" value="ECO:0007669"/>
    <property type="project" value="TreeGrafter"/>
</dbReference>
<dbReference type="EMBL" id="UYSL01019765">
    <property type="protein sequence ID" value="VDL69513.1"/>
    <property type="molecule type" value="Genomic_DNA"/>
</dbReference>
<accession>A0A158QWX2</accession>
<evidence type="ECO:0000256" key="6">
    <source>
        <dbReference type="ARBA" id="ARBA00023319"/>
    </source>
</evidence>
<organism evidence="13">
    <name type="scientific">Nippostrongylus brasiliensis</name>
    <name type="common">Rat hookworm</name>
    <dbReference type="NCBI Taxonomy" id="27835"/>
    <lineage>
        <taxon>Eukaryota</taxon>
        <taxon>Metazoa</taxon>
        <taxon>Ecdysozoa</taxon>
        <taxon>Nematoda</taxon>
        <taxon>Chromadorea</taxon>
        <taxon>Rhabditida</taxon>
        <taxon>Rhabditina</taxon>
        <taxon>Rhabditomorpha</taxon>
        <taxon>Strongyloidea</taxon>
        <taxon>Heligmosomidae</taxon>
        <taxon>Nippostrongylus</taxon>
    </lineage>
</organism>
<keyword evidence="12" id="KW-1185">Reference proteome</keyword>
<dbReference type="GO" id="GO:0050839">
    <property type="term" value="F:cell adhesion molecule binding"/>
    <property type="evidence" value="ECO:0007669"/>
    <property type="project" value="TreeGrafter"/>
</dbReference>
<proteinExistence type="predicted"/>
<dbReference type="WBParaSite" id="NBR_0000592301-mRNA-1">
    <property type="protein sequence ID" value="NBR_0000592301-mRNA-1"/>
    <property type="gene ID" value="NBR_0000592301"/>
</dbReference>
<dbReference type="PROSITE" id="PS50835">
    <property type="entry name" value="IG_LIKE"/>
    <property type="match status" value="4"/>
</dbReference>
<feature type="domain" description="Ig-like" evidence="10">
    <location>
        <begin position="453"/>
        <end position="552"/>
    </location>
</feature>